<gene>
    <name evidence="10" type="ORF">EZJ19_05365</name>
</gene>
<dbReference type="PRINTS" id="PR00812">
    <property type="entry name" value="BCTERIALGSPF"/>
</dbReference>
<evidence type="ECO:0000256" key="6">
    <source>
        <dbReference type="ARBA" id="ARBA00022989"/>
    </source>
</evidence>
<evidence type="ECO:0000256" key="2">
    <source>
        <dbReference type="ARBA" id="ARBA00005745"/>
    </source>
</evidence>
<dbReference type="PANTHER" id="PTHR30012:SF7">
    <property type="entry name" value="PROTEIN TRANSPORT PROTEIN HOFC HOMOLOG"/>
    <property type="match status" value="1"/>
</dbReference>
<dbReference type="OrthoDB" id="9805682at2"/>
<feature type="transmembrane region" description="Helical" evidence="8">
    <location>
        <begin position="225"/>
        <end position="245"/>
    </location>
</feature>
<comment type="similarity">
    <text evidence="2">Belongs to the GSP F family.</text>
</comment>
<feature type="transmembrane region" description="Helical" evidence="8">
    <location>
        <begin position="173"/>
        <end position="195"/>
    </location>
</feature>
<protein>
    <submittedName>
        <fullName evidence="10">Type II secretion system F family protein</fullName>
    </submittedName>
</protein>
<evidence type="ECO:0000313" key="10">
    <source>
        <dbReference type="EMBL" id="TCJ16331.1"/>
    </source>
</evidence>
<keyword evidence="5 8" id="KW-0812">Transmembrane</keyword>
<dbReference type="EMBL" id="SJZB01000018">
    <property type="protein sequence ID" value="TCJ16331.1"/>
    <property type="molecule type" value="Genomic_DNA"/>
</dbReference>
<dbReference type="RefSeq" id="WP_131445259.1">
    <property type="nucleotide sequence ID" value="NZ_SJZB01000018.1"/>
</dbReference>
<evidence type="ECO:0000313" key="11">
    <source>
        <dbReference type="Proteomes" id="UP000295443"/>
    </source>
</evidence>
<keyword evidence="6 8" id="KW-1133">Transmembrane helix</keyword>
<keyword evidence="7 8" id="KW-0472">Membrane</keyword>
<keyword evidence="11" id="KW-1185">Reference proteome</keyword>
<dbReference type="InterPro" id="IPR003004">
    <property type="entry name" value="GspF/PilC"/>
</dbReference>
<keyword evidence="3" id="KW-1003">Cell membrane</keyword>
<feature type="domain" description="Type II secretion system protein GspF" evidence="9">
    <location>
        <begin position="73"/>
        <end position="196"/>
    </location>
</feature>
<comment type="caution">
    <text evidence="10">The sequence shown here is derived from an EMBL/GenBank/DDBJ whole genome shotgun (WGS) entry which is preliminary data.</text>
</comment>
<evidence type="ECO:0000256" key="7">
    <source>
        <dbReference type="ARBA" id="ARBA00023136"/>
    </source>
</evidence>
<dbReference type="AlphaFoldDB" id="A0A4R1BGL3"/>
<evidence type="ECO:0000256" key="3">
    <source>
        <dbReference type="ARBA" id="ARBA00022475"/>
    </source>
</evidence>
<dbReference type="FunFam" id="1.20.81.30:FF:000001">
    <property type="entry name" value="Type II secretion system protein F"/>
    <property type="match status" value="2"/>
</dbReference>
<dbReference type="Gene3D" id="1.20.81.30">
    <property type="entry name" value="Type II secretion system (T2SS), domain F"/>
    <property type="match status" value="2"/>
</dbReference>
<organism evidence="10 11">
    <name type="scientific">Parasulfuritortus cantonensis</name>
    <dbReference type="NCBI Taxonomy" id="2528202"/>
    <lineage>
        <taxon>Bacteria</taxon>
        <taxon>Pseudomonadati</taxon>
        <taxon>Pseudomonadota</taxon>
        <taxon>Betaproteobacteria</taxon>
        <taxon>Nitrosomonadales</taxon>
        <taxon>Thiobacillaceae</taxon>
        <taxon>Parasulfuritortus</taxon>
    </lineage>
</organism>
<dbReference type="Proteomes" id="UP000295443">
    <property type="component" value="Unassembled WGS sequence"/>
</dbReference>
<comment type="subcellular location">
    <subcellularLocation>
        <location evidence="1">Cell inner membrane</location>
        <topology evidence="1">Multi-pass membrane protein</topology>
    </subcellularLocation>
</comment>
<accession>A0A4R1BGL3</accession>
<proteinExistence type="inferred from homology"/>
<dbReference type="InterPro" id="IPR042094">
    <property type="entry name" value="T2SS_GspF_sf"/>
</dbReference>
<reference evidence="10 11" key="1">
    <citation type="submission" date="2019-03" db="EMBL/GenBank/DDBJ databases">
        <title>Genome sequence of Thiobacillaceae bacterium LSR1, a sulfur-oxidizing bacterium isolated from freshwater sediment.</title>
        <authorList>
            <person name="Li S."/>
        </authorList>
    </citation>
    <scope>NUCLEOTIDE SEQUENCE [LARGE SCALE GENOMIC DNA]</scope>
    <source>
        <strain evidence="10 11">LSR1</strain>
    </source>
</reference>
<sequence>MAVARIAKQAAEIPFVWEGTDKLGRKIKGEMLAAGEAVVKQSLRRQGINATKVRKQSMLARGKKITEKDIALFTRQLATMVKAGVPLLQAFDITARSHANPSLQRLLGVVKADVESGTSLNQAFRRHPKHFDALYCNLVEAGEAAGILETVLDRIAAYKEKILAIKGKIKSALMYPAIVVVVAFIITTGIMLFVIPTFKELFEGSGAELPALTALVIKISDAFTAWWWAIFGVIGIAIAAFMQAFSRSKTFRARIDAWSLKLPIFGPLIEKATVSRWARTFSSLFAAGVPMVEALESVAGASGNAVFEEATLKLRTDVATGASLTSSLQAAKVFPTMLIQMVAIGEESGALDSMVEKVADFYEREVDDAVAGISSLIEPLIMVVLGGLIGTIVIAMYLPIFKLGTAF</sequence>
<dbReference type="GO" id="GO:0015628">
    <property type="term" value="P:protein secretion by the type II secretion system"/>
    <property type="evidence" value="ECO:0007669"/>
    <property type="project" value="TreeGrafter"/>
</dbReference>
<evidence type="ECO:0000256" key="8">
    <source>
        <dbReference type="SAM" id="Phobius"/>
    </source>
</evidence>
<feature type="domain" description="Type II secretion system protein GspF" evidence="9">
    <location>
        <begin position="277"/>
        <end position="399"/>
    </location>
</feature>
<evidence type="ECO:0000256" key="5">
    <source>
        <dbReference type="ARBA" id="ARBA00022692"/>
    </source>
</evidence>
<dbReference type="GO" id="GO:0005886">
    <property type="term" value="C:plasma membrane"/>
    <property type="evidence" value="ECO:0007669"/>
    <property type="project" value="UniProtKB-SubCell"/>
</dbReference>
<evidence type="ECO:0000256" key="4">
    <source>
        <dbReference type="ARBA" id="ARBA00022519"/>
    </source>
</evidence>
<dbReference type="InterPro" id="IPR018076">
    <property type="entry name" value="T2SS_GspF_dom"/>
</dbReference>
<dbReference type="PANTHER" id="PTHR30012">
    <property type="entry name" value="GENERAL SECRETION PATHWAY PROTEIN"/>
    <property type="match status" value="1"/>
</dbReference>
<feature type="transmembrane region" description="Helical" evidence="8">
    <location>
        <begin position="380"/>
        <end position="400"/>
    </location>
</feature>
<name>A0A4R1BGL3_9PROT</name>
<keyword evidence="4" id="KW-0997">Cell inner membrane</keyword>
<evidence type="ECO:0000259" key="9">
    <source>
        <dbReference type="Pfam" id="PF00482"/>
    </source>
</evidence>
<dbReference type="Pfam" id="PF00482">
    <property type="entry name" value="T2SSF"/>
    <property type="match status" value="2"/>
</dbReference>
<evidence type="ECO:0000256" key="1">
    <source>
        <dbReference type="ARBA" id="ARBA00004429"/>
    </source>
</evidence>